<dbReference type="InParanoid" id="A0A1Q3BL97"/>
<feature type="compositionally biased region" description="Acidic residues" evidence="1">
    <location>
        <begin position="20"/>
        <end position="38"/>
    </location>
</feature>
<dbReference type="Proteomes" id="UP000187406">
    <property type="component" value="Unassembled WGS sequence"/>
</dbReference>
<evidence type="ECO:0000313" key="3">
    <source>
        <dbReference type="Proteomes" id="UP000187406"/>
    </source>
</evidence>
<dbReference type="AlphaFoldDB" id="A0A1Q3BL97"/>
<gene>
    <name evidence="2" type="ORF">CFOL_v3_12201</name>
</gene>
<evidence type="ECO:0000256" key="1">
    <source>
        <dbReference type="SAM" id="MobiDB-lite"/>
    </source>
</evidence>
<dbReference type="STRING" id="3775.A0A1Q3BL97"/>
<evidence type="ECO:0000313" key="2">
    <source>
        <dbReference type="EMBL" id="GAV68698.1"/>
    </source>
</evidence>
<feature type="region of interest" description="Disordered" evidence="1">
    <location>
        <begin position="1"/>
        <end position="44"/>
    </location>
</feature>
<reference evidence="3" key="1">
    <citation type="submission" date="2016-04" db="EMBL/GenBank/DDBJ databases">
        <title>Cephalotus genome sequencing.</title>
        <authorList>
            <person name="Fukushima K."/>
            <person name="Hasebe M."/>
            <person name="Fang X."/>
        </authorList>
    </citation>
    <scope>NUCLEOTIDE SEQUENCE [LARGE SCALE GENOMIC DNA]</scope>
    <source>
        <strain evidence="3">cv. St1</strain>
    </source>
</reference>
<comment type="caution">
    <text evidence="2">The sequence shown here is derived from an EMBL/GenBank/DDBJ whole genome shotgun (WGS) entry which is preliminary data.</text>
</comment>
<dbReference type="OrthoDB" id="421327at2759"/>
<organism evidence="2 3">
    <name type="scientific">Cephalotus follicularis</name>
    <name type="common">Albany pitcher plant</name>
    <dbReference type="NCBI Taxonomy" id="3775"/>
    <lineage>
        <taxon>Eukaryota</taxon>
        <taxon>Viridiplantae</taxon>
        <taxon>Streptophyta</taxon>
        <taxon>Embryophyta</taxon>
        <taxon>Tracheophyta</taxon>
        <taxon>Spermatophyta</taxon>
        <taxon>Magnoliopsida</taxon>
        <taxon>eudicotyledons</taxon>
        <taxon>Gunneridae</taxon>
        <taxon>Pentapetalae</taxon>
        <taxon>rosids</taxon>
        <taxon>fabids</taxon>
        <taxon>Oxalidales</taxon>
        <taxon>Cephalotaceae</taxon>
        <taxon>Cephalotus</taxon>
    </lineage>
</organism>
<name>A0A1Q3BL97_CEPFO</name>
<accession>A0A1Q3BL97</accession>
<protein>
    <submittedName>
        <fullName evidence="2">Uncharacterized protein</fullName>
    </submittedName>
</protein>
<sequence>MQQADYNTPYEKEDPGYYDSDFDTDPVDNNVTDEGDGEETARADLGSGWGRIIFAPVRRGRHTEVNVCRSTERDGSEDSFERVIVTKSKNHALQHQAQKSLGDDLWPF</sequence>
<dbReference type="EMBL" id="BDDD01000652">
    <property type="protein sequence ID" value="GAV68698.1"/>
    <property type="molecule type" value="Genomic_DNA"/>
</dbReference>
<proteinExistence type="predicted"/>
<keyword evidence="3" id="KW-1185">Reference proteome</keyword>